<name>A0A501PHH0_9PROT</name>
<dbReference type="OrthoDB" id="9816431at2"/>
<evidence type="ECO:0000256" key="3">
    <source>
        <dbReference type="ARBA" id="ARBA00023163"/>
    </source>
</evidence>
<keyword evidence="1" id="KW-0805">Transcription regulation</keyword>
<dbReference type="PRINTS" id="PR00455">
    <property type="entry name" value="HTHTETR"/>
</dbReference>
<evidence type="ECO:0000313" key="7">
    <source>
        <dbReference type="EMBL" id="TPD59869.1"/>
    </source>
</evidence>
<evidence type="ECO:0000256" key="1">
    <source>
        <dbReference type="ARBA" id="ARBA00023015"/>
    </source>
</evidence>
<evidence type="ECO:0000256" key="5">
    <source>
        <dbReference type="SAM" id="MobiDB-lite"/>
    </source>
</evidence>
<feature type="DNA-binding region" description="H-T-H motif" evidence="4">
    <location>
        <begin position="45"/>
        <end position="64"/>
    </location>
</feature>
<keyword evidence="2 4" id="KW-0238">DNA-binding</keyword>
<feature type="region of interest" description="Disordered" evidence="5">
    <location>
        <begin position="1"/>
        <end position="20"/>
    </location>
</feature>
<feature type="compositionally biased region" description="Polar residues" evidence="5">
    <location>
        <begin position="1"/>
        <end position="14"/>
    </location>
</feature>
<dbReference type="InterPro" id="IPR050109">
    <property type="entry name" value="HTH-type_TetR-like_transc_reg"/>
</dbReference>
<keyword evidence="3" id="KW-0804">Transcription</keyword>
<organism evidence="7 8">
    <name type="scientific">Emcibacter nanhaiensis</name>
    <dbReference type="NCBI Taxonomy" id="1505037"/>
    <lineage>
        <taxon>Bacteria</taxon>
        <taxon>Pseudomonadati</taxon>
        <taxon>Pseudomonadota</taxon>
        <taxon>Alphaproteobacteria</taxon>
        <taxon>Emcibacterales</taxon>
        <taxon>Emcibacteraceae</taxon>
        <taxon>Emcibacter</taxon>
    </lineage>
</organism>
<dbReference type="GO" id="GO:0003700">
    <property type="term" value="F:DNA-binding transcription factor activity"/>
    <property type="evidence" value="ECO:0007669"/>
    <property type="project" value="TreeGrafter"/>
</dbReference>
<dbReference type="SUPFAM" id="SSF48498">
    <property type="entry name" value="Tetracyclin repressor-like, C-terminal domain"/>
    <property type="match status" value="1"/>
</dbReference>
<dbReference type="Proteomes" id="UP000319148">
    <property type="component" value="Unassembled WGS sequence"/>
</dbReference>
<reference evidence="8" key="1">
    <citation type="submission" date="2019-06" db="EMBL/GenBank/DDBJ databases">
        <title>The complete genome of Emcibacter congregatus ZYLT.</title>
        <authorList>
            <person name="Zhao Z."/>
        </authorList>
    </citation>
    <scope>NUCLEOTIDE SEQUENCE [LARGE SCALE GENOMIC DNA]</scope>
    <source>
        <strain evidence="8">MCCC 1A06723</strain>
    </source>
</reference>
<evidence type="ECO:0000256" key="2">
    <source>
        <dbReference type="ARBA" id="ARBA00023125"/>
    </source>
</evidence>
<evidence type="ECO:0000256" key="4">
    <source>
        <dbReference type="PROSITE-ProRule" id="PRU00335"/>
    </source>
</evidence>
<protein>
    <submittedName>
        <fullName evidence="7">TetR/AcrR family transcriptional regulator</fullName>
    </submittedName>
</protein>
<sequence>MNNDTAKITTQPPSSARDRRRQAKIRQIVSAATEVFLEDGFSAASMDKIVERAGVSKRTLYNYYDSKEDIFFDVMQMQLGAIWVSFEPDRYESEAWGEQLRRIGIEMLRIANSPVTLALFRTVVAESQRFPLLAQQFFDESFGKLLDAIANILEQAIKSGDIRLTDPKEAADYFLDLLTGTAYQSIMVGVKPPMNDKEIRGRTERALNYFLETFKLDPDVT</sequence>
<dbReference type="Gene3D" id="1.10.10.60">
    <property type="entry name" value="Homeodomain-like"/>
    <property type="match status" value="1"/>
</dbReference>
<dbReference type="GO" id="GO:0000976">
    <property type="term" value="F:transcription cis-regulatory region binding"/>
    <property type="evidence" value="ECO:0007669"/>
    <property type="project" value="TreeGrafter"/>
</dbReference>
<dbReference type="AlphaFoldDB" id="A0A501PHH0"/>
<gene>
    <name evidence="7" type="ORF">FIV46_10335</name>
</gene>
<proteinExistence type="predicted"/>
<evidence type="ECO:0000259" key="6">
    <source>
        <dbReference type="PROSITE" id="PS50977"/>
    </source>
</evidence>
<dbReference type="SUPFAM" id="SSF46689">
    <property type="entry name" value="Homeodomain-like"/>
    <property type="match status" value="1"/>
</dbReference>
<dbReference type="FunFam" id="1.10.10.60:FF:000141">
    <property type="entry name" value="TetR family transcriptional regulator"/>
    <property type="match status" value="1"/>
</dbReference>
<dbReference type="PANTHER" id="PTHR30055:SF146">
    <property type="entry name" value="HTH-TYPE TRANSCRIPTIONAL DUAL REGULATOR CECR"/>
    <property type="match status" value="1"/>
</dbReference>
<dbReference type="Gene3D" id="1.10.357.10">
    <property type="entry name" value="Tetracycline Repressor, domain 2"/>
    <property type="match status" value="1"/>
</dbReference>
<dbReference type="EMBL" id="VFIY01000010">
    <property type="protein sequence ID" value="TPD59869.1"/>
    <property type="molecule type" value="Genomic_DNA"/>
</dbReference>
<dbReference type="InterPro" id="IPR036271">
    <property type="entry name" value="Tet_transcr_reg_TetR-rel_C_sf"/>
</dbReference>
<dbReference type="InterPro" id="IPR001647">
    <property type="entry name" value="HTH_TetR"/>
</dbReference>
<evidence type="ECO:0000313" key="8">
    <source>
        <dbReference type="Proteomes" id="UP000319148"/>
    </source>
</evidence>
<keyword evidence="8" id="KW-1185">Reference proteome</keyword>
<dbReference type="InterPro" id="IPR009057">
    <property type="entry name" value="Homeodomain-like_sf"/>
</dbReference>
<feature type="domain" description="HTH tetR-type" evidence="6">
    <location>
        <begin position="22"/>
        <end position="82"/>
    </location>
</feature>
<dbReference type="Pfam" id="PF14246">
    <property type="entry name" value="TetR_C_7"/>
    <property type="match status" value="1"/>
</dbReference>
<dbReference type="PROSITE" id="PS50977">
    <property type="entry name" value="HTH_TETR_2"/>
    <property type="match status" value="1"/>
</dbReference>
<accession>A0A501PHH0</accession>
<dbReference type="Pfam" id="PF00440">
    <property type="entry name" value="TetR_N"/>
    <property type="match status" value="1"/>
</dbReference>
<dbReference type="PANTHER" id="PTHR30055">
    <property type="entry name" value="HTH-TYPE TRANSCRIPTIONAL REGULATOR RUTR"/>
    <property type="match status" value="1"/>
</dbReference>
<comment type="caution">
    <text evidence="7">The sequence shown here is derived from an EMBL/GenBank/DDBJ whole genome shotgun (WGS) entry which is preliminary data.</text>
</comment>
<dbReference type="RefSeq" id="WP_139940840.1">
    <property type="nucleotide sequence ID" value="NZ_JBHSYP010000006.1"/>
</dbReference>
<dbReference type="InterPro" id="IPR039536">
    <property type="entry name" value="TetR_C_Proteobacteria"/>
</dbReference>